<dbReference type="Pfam" id="PF00501">
    <property type="entry name" value="AMP-binding"/>
    <property type="match status" value="1"/>
</dbReference>
<evidence type="ECO:0008006" key="9">
    <source>
        <dbReference type="Google" id="ProtNLM"/>
    </source>
</evidence>
<feature type="domain" description="AMP-binding enzyme C-terminal" evidence="6">
    <location>
        <begin position="440"/>
        <end position="516"/>
    </location>
</feature>
<dbReference type="Gene3D" id="3.40.50.12780">
    <property type="entry name" value="N-terminal domain of ligase-like"/>
    <property type="match status" value="1"/>
</dbReference>
<evidence type="ECO:0000259" key="6">
    <source>
        <dbReference type="Pfam" id="PF13193"/>
    </source>
</evidence>
<evidence type="ECO:0000256" key="1">
    <source>
        <dbReference type="ARBA" id="ARBA00004275"/>
    </source>
</evidence>
<dbReference type="Gene3D" id="3.30.300.30">
    <property type="match status" value="1"/>
</dbReference>
<protein>
    <recommendedName>
        <fullName evidence="9">Luciferin 4-monooxygenase</fullName>
    </recommendedName>
</protein>
<evidence type="ECO:0000256" key="4">
    <source>
        <dbReference type="ARBA" id="ARBA00023140"/>
    </source>
</evidence>
<keyword evidence="3" id="KW-0436">Ligase</keyword>
<accession>A0AAD7YCK8</accession>
<dbReference type="Pfam" id="PF13193">
    <property type="entry name" value="AMP-binding_C"/>
    <property type="match status" value="1"/>
</dbReference>
<dbReference type="SUPFAM" id="SSF56801">
    <property type="entry name" value="Acetyl-CoA synthetase-like"/>
    <property type="match status" value="1"/>
</dbReference>
<dbReference type="AlphaFoldDB" id="A0AAD7YCK8"/>
<comment type="caution">
    <text evidence="7">The sequence shown here is derived from an EMBL/GenBank/DDBJ whole genome shotgun (WGS) entry which is preliminary data.</text>
</comment>
<evidence type="ECO:0000256" key="2">
    <source>
        <dbReference type="ARBA" id="ARBA00006432"/>
    </source>
</evidence>
<evidence type="ECO:0000256" key="3">
    <source>
        <dbReference type="ARBA" id="ARBA00022598"/>
    </source>
</evidence>
<name>A0AAD7YCK8_MYTSE</name>
<evidence type="ECO:0000259" key="5">
    <source>
        <dbReference type="Pfam" id="PF00501"/>
    </source>
</evidence>
<dbReference type="InterPro" id="IPR045851">
    <property type="entry name" value="AMP-bd_C_sf"/>
</dbReference>
<dbReference type="EMBL" id="JARGEI010000022">
    <property type="protein sequence ID" value="KAJ8711130.1"/>
    <property type="molecule type" value="Genomic_DNA"/>
</dbReference>
<keyword evidence="8" id="KW-1185">Reference proteome</keyword>
<dbReference type="GO" id="GO:0016405">
    <property type="term" value="F:CoA-ligase activity"/>
    <property type="evidence" value="ECO:0007669"/>
    <property type="project" value="TreeGrafter"/>
</dbReference>
<keyword evidence="4" id="KW-0576">Peroxisome</keyword>
<evidence type="ECO:0000313" key="7">
    <source>
        <dbReference type="EMBL" id="KAJ8711130.1"/>
    </source>
</evidence>
<sequence>MKLAPFDVTNENYNLGHLCMDALRIRPDAVCVIDAATGESETNASVLARSIQLAKCFRKLGAKPGDVLALGGRNHLDLQIPYHAAIMNGMPIAGVDPLFKHTEIKKMFEICSPRVAFCQKELLDTYHAVKEELGLNTEIICFDEGKNSLASFIDKYDDKEDKEEFLPVIVDRKKHYAWLVCTGGTTGVVKLAAFTHASFLKKLEMLKVIMSSVKQQEPSEEQKLALNTSPVQWLSSVITTLVAPLLRETKLQTSKSLTIEHMVEMINKYKPVNAFLSPPIATALIKSEKKCDFTCFERIMLSGGKIHKDILLELRKRVRPGTPVVELYAQTENLGPVFMGTPEGPLGTCGKPIPAFPVKIVDPETGKEITEPNVPGEVWTKGASFSEYYNNPEETAASFTEDGWFKTGDILYRDEEGYFFFVERLKMLIKYRMYHVIAPEIEAVIREHPGVLDVSVTSVPHDEDGEHPVACVMRSPGSKVTAEEIKEMVANKLSDSQRLRGGVIFMDKLPMTSTGKIARGELRKLVLTLHRE</sequence>
<proteinExistence type="inferred from homology"/>
<dbReference type="GO" id="GO:0005777">
    <property type="term" value="C:peroxisome"/>
    <property type="evidence" value="ECO:0007669"/>
    <property type="project" value="UniProtKB-SubCell"/>
</dbReference>
<dbReference type="PANTHER" id="PTHR24096">
    <property type="entry name" value="LONG-CHAIN-FATTY-ACID--COA LIGASE"/>
    <property type="match status" value="1"/>
</dbReference>
<comment type="similarity">
    <text evidence="2">Belongs to the ATP-dependent AMP-binding enzyme family.</text>
</comment>
<reference evidence="7" key="1">
    <citation type="submission" date="2023-03" db="EMBL/GenBank/DDBJ databases">
        <title>Chromosome-level genomes of two armyworms, Mythimna separata and Mythimna loreyi, provide insights into the biosynthesis and reception of sex pheromones.</title>
        <authorList>
            <person name="Zhao H."/>
        </authorList>
    </citation>
    <scope>NUCLEOTIDE SEQUENCE</scope>
    <source>
        <strain evidence="7">BeijingLab</strain>
        <tissue evidence="7">Pupa</tissue>
    </source>
</reference>
<dbReference type="PANTHER" id="PTHR24096:SF149">
    <property type="entry name" value="AMP-BINDING DOMAIN-CONTAINING PROTEIN-RELATED"/>
    <property type="match status" value="1"/>
</dbReference>
<dbReference type="InterPro" id="IPR042099">
    <property type="entry name" value="ANL_N_sf"/>
</dbReference>
<organism evidence="7 8">
    <name type="scientific">Mythimna separata</name>
    <name type="common">Oriental armyworm</name>
    <name type="synonym">Pseudaletia separata</name>
    <dbReference type="NCBI Taxonomy" id="271217"/>
    <lineage>
        <taxon>Eukaryota</taxon>
        <taxon>Metazoa</taxon>
        <taxon>Ecdysozoa</taxon>
        <taxon>Arthropoda</taxon>
        <taxon>Hexapoda</taxon>
        <taxon>Insecta</taxon>
        <taxon>Pterygota</taxon>
        <taxon>Neoptera</taxon>
        <taxon>Endopterygota</taxon>
        <taxon>Lepidoptera</taxon>
        <taxon>Glossata</taxon>
        <taxon>Ditrysia</taxon>
        <taxon>Noctuoidea</taxon>
        <taxon>Noctuidae</taxon>
        <taxon>Noctuinae</taxon>
        <taxon>Hadenini</taxon>
        <taxon>Mythimna</taxon>
    </lineage>
</organism>
<dbReference type="InterPro" id="IPR025110">
    <property type="entry name" value="AMP-bd_C"/>
</dbReference>
<feature type="domain" description="AMP-dependent synthetase/ligase" evidence="5">
    <location>
        <begin position="25"/>
        <end position="388"/>
    </location>
</feature>
<dbReference type="InterPro" id="IPR000873">
    <property type="entry name" value="AMP-dep_synth/lig_dom"/>
</dbReference>
<dbReference type="Proteomes" id="UP001231518">
    <property type="component" value="Chromosome 21"/>
</dbReference>
<gene>
    <name evidence="7" type="ORF">PYW07_008372</name>
</gene>
<evidence type="ECO:0000313" key="8">
    <source>
        <dbReference type="Proteomes" id="UP001231518"/>
    </source>
</evidence>
<comment type="subcellular location">
    <subcellularLocation>
        <location evidence="1">Peroxisome</location>
    </subcellularLocation>
</comment>